<dbReference type="Proteomes" id="UP001595556">
    <property type="component" value="Unassembled WGS sequence"/>
</dbReference>
<accession>A0ABV7H4S6</accession>
<gene>
    <name evidence="2" type="ORF">ACFOEN_14955</name>
</gene>
<keyword evidence="3" id="KW-1185">Reference proteome</keyword>
<dbReference type="EMBL" id="JBHRTI010000010">
    <property type="protein sequence ID" value="MFC3148924.1"/>
    <property type="molecule type" value="Genomic_DNA"/>
</dbReference>
<dbReference type="InterPro" id="IPR036873">
    <property type="entry name" value="Rhodanese-like_dom_sf"/>
</dbReference>
<evidence type="ECO:0000259" key="1">
    <source>
        <dbReference type="PROSITE" id="PS50206"/>
    </source>
</evidence>
<dbReference type="PANTHER" id="PTHR43031">
    <property type="entry name" value="FAD-DEPENDENT OXIDOREDUCTASE"/>
    <property type="match status" value="1"/>
</dbReference>
<dbReference type="InterPro" id="IPR050229">
    <property type="entry name" value="GlpE_sulfurtransferase"/>
</dbReference>
<name>A0ABV7H4S6_9BURK</name>
<proteinExistence type="predicted"/>
<organism evidence="2 3">
    <name type="scientific">Piscinibacterium candidicorallinum</name>
    <dbReference type="NCBI Taxonomy" id="1793872"/>
    <lineage>
        <taxon>Bacteria</taxon>
        <taxon>Pseudomonadati</taxon>
        <taxon>Pseudomonadota</taxon>
        <taxon>Betaproteobacteria</taxon>
        <taxon>Burkholderiales</taxon>
        <taxon>Piscinibacterium</taxon>
    </lineage>
</organism>
<dbReference type="PANTHER" id="PTHR43031:SF17">
    <property type="entry name" value="SULFURTRANSFERASE YTWF-RELATED"/>
    <property type="match status" value="1"/>
</dbReference>
<dbReference type="Pfam" id="PF00581">
    <property type="entry name" value="Rhodanese"/>
    <property type="match status" value="1"/>
</dbReference>
<reference evidence="3" key="1">
    <citation type="journal article" date="2019" name="Int. J. Syst. Evol. Microbiol.">
        <title>The Global Catalogue of Microorganisms (GCM) 10K type strain sequencing project: providing services to taxonomists for standard genome sequencing and annotation.</title>
        <authorList>
            <consortium name="The Broad Institute Genomics Platform"/>
            <consortium name="The Broad Institute Genome Sequencing Center for Infectious Disease"/>
            <person name="Wu L."/>
            <person name="Ma J."/>
        </authorList>
    </citation>
    <scope>NUCLEOTIDE SEQUENCE [LARGE SCALE GENOMIC DNA]</scope>
    <source>
        <strain evidence="3">KCTC 52168</strain>
    </source>
</reference>
<feature type="domain" description="Rhodanese" evidence="1">
    <location>
        <begin position="14"/>
        <end position="102"/>
    </location>
</feature>
<comment type="caution">
    <text evidence="2">The sequence shown here is derived from an EMBL/GenBank/DDBJ whole genome shotgun (WGS) entry which is preliminary data.</text>
</comment>
<dbReference type="Gene3D" id="3.40.250.10">
    <property type="entry name" value="Rhodanese-like domain"/>
    <property type="match status" value="1"/>
</dbReference>
<dbReference type="RefSeq" id="WP_377305290.1">
    <property type="nucleotide sequence ID" value="NZ_CP180191.1"/>
</dbReference>
<evidence type="ECO:0000313" key="3">
    <source>
        <dbReference type="Proteomes" id="UP001595556"/>
    </source>
</evidence>
<protein>
    <submittedName>
        <fullName evidence="2">Rhodanese-like domain-containing protein</fullName>
    </submittedName>
</protein>
<dbReference type="SUPFAM" id="SSF52821">
    <property type="entry name" value="Rhodanese/Cell cycle control phosphatase"/>
    <property type="match status" value="1"/>
</dbReference>
<dbReference type="SMART" id="SM00450">
    <property type="entry name" value="RHOD"/>
    <property type="match status" value="1"/>
</dbReference>
<dbReference type="InterPro" id="IPR001763">
    <property type="entry name" value="Rhodanese-like_dom"/>
</dbReference>
<dbReference type="PROSITE" id="PS50206">
    <property type="entry name" value="RHODANESE_3"/>
    <property type="match status" value="1"/>
</dbReference>
<sequence length="104" mass="11551">MIDQLAPEVAQSRIAQGAMLLDVREPWEIATAQVEGSVVIPMRDIPQRLGELDRSADIICMCHHGMRSQQVAFFLMRAGFERVSNLSGGIDAWSRAVDPAVPRY</sequence>
<evidence type="ECO:0000313" key="2">
    <source>
        <dbReference type="EMBL" id="MFC3148924.1"/>
    </source>
</evidence>